<organism evidence="1 2">
    <name type="scientific">Solirubrobacter phytolaccae</name>
    <dbReference type="NCBI Taxonomy" id="1404360"/>
    <lineage>
        <taxon>Bacteria</taxon>
        <taxon>Bacillati</taxon>
        <taxon>Actinomycetota</taxon>
        <taxon>Thermoleophilia</taxon>
        <taxon>Solirubrobacterales</taxon>
        <taxon>Solirubrobacteraceae</taxon>
        <taxon>Solirubrobacter</taxon>
    </lineage>
</organism>
<accession>A0A9X3SDT0</accession>
<sequence length="300" mass="32451">MLAALVAVGVSGWIADGASGQVRIEVSADRSTVRSGADGQLLTFTVLVTGGAQDERVALGAELPLFASRRTQPRVLEGTPLFASGPPAVVEGPAAFTGGVGGMRGRPSCSPTWPGGFHGWEVDNQQRDLLVPAGSTSRVRYLYSVTDRPLWAGMDLRVRFTLKTSLSPLPGQPSMSPLEAMSGPIRISGRLGAQLGMRFAPQLRNPRGLRVVEVKRGRRLSVLGAIDPPVAGRPVRLYRVPPARPAAKVWKTVRTDRHGRFRFSVSRSKLGFSEVWPVYRSRGNELRGDYGCPLMFRVVK</sequence>
<dbReference type="Proteomes" id="UP001147653">
    <property type="component" value="Unassembled WGS sequence"/>
</dbReference>
<keyword evidence="2" id="KW-1185">Reference proteome</keyword>
<proteinExistence type="predicted"/>
<protein>
    <submittedName>
        <fullName evidence="1">Uncharacterized protein</fullName>
    </submittedName>
</protein>
<dbReference type="RefSeq" id="WP_270028457.1">
    <property type="nucleotide sequence ID" value="NZ_JAPDDP010000066.1"/>
</dbReference>
<name>A0A9X3SDT0_9ACTN</name>
<comment type="caution">
    <text evidence="1">The sequence shown here is derived from an EMBL/GenBank/DDBJ whole genome shotgun (WGS) entry which is preliminary data.</text>
</comment>
<dbReference type="AlphaFoldDB" id="A0A9X3SDT0"/>
<evidence type="ECO:0000313" key="1">
    <source>
        <dbReference type="EMBL" id="MDA0184040.1"/>
    </source>
</evidence>
<evidence type="ECO:0000313" key="2">
    <source>
        <dbReference type="Proteomes" id="UP001147653"/>
    </source>
</evidence>
<reference evidence="1" key="1">
    <citation type="submission" date="2022-10" db="EMBL/GenBank/DDBJ databases">
        <title>The WGS of Solirubrobacter phytolaccae KCTC 29190.</title>
        <authorList>
            <person name="Jiang Z."/>
        </authorList>
    </citation>
    <scope>NUCLEOTIDE SEQUENCE</scope>
    <source>
        <strain evidence="1">KCTC 29190</strain>
    </source>
</reference>
<gene>
    <name evidence="1" type="ORF">OJ997_27275</name>
</gene>
<dbReference type="EMBL" id="JAPDDP010000066">
    <property type="protein sequence ID" value="MDA0184040.1"/>
    <property type="molecule type" value="Genomic_DNA"/>
</dbReference>